<dbReference type="Proteomes" id="UP000095705">
    <property type="component" value="Unassembled WGS sequence"/>
</dbReference>
<dbReference type="AlphaFoldDB" id="A0A1E5PZM5"/>
<comment type="caution">
    <text evidence="2">The sequence shown here is derived from an EMBL/GenBank/DDBJ whole genome shotgun (WGS) entry which is preliminary data.</text>
</comment>
<gene>
    <name evidence="2" type="ORF">BGK67_30015</name>
</gene>
<evidence type="ECO:0000313" key="2">
    <source>
        <dbReference type="EMBL" id="OEJ34997.1"/>
    </source>
</evidence>
<keyword evidence="3" id="KW-1185">Reference proteome</keyword>
<dbReference type="InterPro" id="IPR012338">
    <property type="entry name" value="Beta-lactam/transpept-like"/>
</dbReference>
<sequence>MGRQRRGEQAGRDRETADGRPVLGGQRRQGVHRDFFSALHGGELLPATLLDEMRTPHGPLGYGLGLFVQDLGPDGGGTVYHHNGDAPGGYGALMYSTPDGGKTLTAGLTTGDAAVDPAQAFPEALDSLVKEVFGGGRPRPDPGRQPVPAKRTAPSSPSPAAPREPLAGQGVPQLARGDPDPAVVRQPVGDPAHAEVAEAQGVGLGIQRVRAPAVAVDVSGALLAEQAAFAVRADHRRTSSAVATRRSRAASRSRTVVAAIPWSRWARSMPRSASARGR</sequence>
<dbReference type="Gene3D" id="3.40.710.10">
    <property type="entry name" value="DD-peptidase/beta-lactamase superfamily"/>
    <property type="match status" value="1"/>
</dbReference>
<feature type="compositionally biased region" description="Basic and acidic residues" evidence="1">
    <location>
        <begin position="1"/>
        <end position="18"/>
    </location>
</feature>
<evidence type="ECO:0000256" key="1">
    <source>
        <dbReference type="SAM" id="MobiDB-lite"/>
    </source>
</evidence>
<accession>A0A1E5PZM5</accession>
<reference evidence="2 3" key="1">
    <citation type="submission" date="2016-08" db="EMBL/GenBank/DDBJ databases">
        <title>The complete genome of Streptomyces subrutilus 10-1-1.</title>
        <authorList>
            <person name="Chen X."/>
        </authorList>
    </citation>
    <scope>NUCLEOTIDE SEQUENCE [LARGE SCALE GENOMIC DNA]</scope>
    <source>
        <strain evidence="2 3">10-1-1</strain>
    </source>
</reference>
<feature type="region of interest" description="Disordered" evidence="1">
    <location>
        <begin position="1"/>
        <end position="29"/>
    </location>
</feature>
<dbReference type="EMBL" id="MEHK01000001">
    <property type="protein sequence ID" value="OEJ34997.1"/>
    <property type="molecule type" value="Genomic_DNA"/>
</dbReference>
<protein>
    <submittedName>
        <fullName evidence="2">Uncharacterized protein</fullName>
    </submittedName>
</protein>
<organism evidence="2 3">
    <name type="scientific">Streptomyces subrutilus</name>
    <dbReference type="NCBI Taxonomy" id="36818"/>
    <lineage>
        <taxon>Bacteria</taxon>
        <taxon>Bacillati</taxon>
        <taxon>Actinomycetota</taxon>
        <taxon>Actinomycetes</taxon>
        <taxon>Kitasatosporales</taxon>
        <taxon>Streptomycetaceae</taxon>
        <taxon>Streptomyces</taxon>
    </lineage>
</organism>
<proteinExistence type="predicted"/>
<dbReference type="RefSeq" id="WP_069923186.1">
    <property type="nucleotide sequence ID" value="NZ_MEHK01000001.1"/>
</dbReference>
<evidence type="ECO:0000313" key="3">
    <source>
        <dbReference type="Proteomes" id="UP000095705"/>
    </source>
</evidence>
<dbReference type="STRING" id="36818.BGK67_30015"/>
<name>A0A1E5PZM5_9ACTN</name>
<dbReference type="SUPFAM" id="SSF56601">
    <property type="entry name" value="beta-lactamase/transpeptidase-like"/>
    <property type="match status" value="1"/>
</dbReference>
<feature type="region of interest" description="Disordered" evidence="1">
    <location>
        <begin position="132"/>
        <end position="187"/>
    </location>
</feature>